<evidence type="ECO:0000256" key="2">
    <source>
        <dbReference type="ARBA" id="ARBA00023015"/>
    </source>
</evidence>
<keyword evidence="2" id="KW-0805">Transcription regulation</keyword>
<dbReference type="KEGG" id="aka:TKWG_02710"/>
<reference evidence="6 7" key="1">
    <citation type="journal article" date="2011" name="J. Bacteriol.">
        <title>Whole-genome shotgun sequencing of the sulfur-oxidizing chemoautotroph Tetrathiobacter kashmirensis.</title>
        <authorList>
            <person name="Ghosh W."/>
            <person name="George A."/>
            <person name="Agarwal A."/>
            <person name="Raj P."/>
            <person name="Alam M."/>
            <person name="Pyne P."/>
            <person name="Das Gupta S.K."/>
        </authorList>
    </citation>
    <scope>NUCLEOTIDE SEQUENCE [LARGE SCALE GENOMIC DNA]</scope>
    <source>
        <strain evidence="6 7">WT001</strain>
    </source>
</reference>
<evidence type="ECO:0000256" key="4">
    <source>
        <dbReference type="ARBA" id="ARBA00023163"/>
    </source>
</evidence>
<evidence type="ECO:0000313" key="6">
    <source>
        <dbReference type="EMBL" id="AFK61164.1"/>
    </source>
</evidence>
<accession>I3U826</accession>
<dbReference type="Gene3D" id="1.10.10.10">
    <property type="entry name" value="Winged helix-like DNA-binding domain superfamily/Winged helix DNA-binding domain"/>
    <property type="match status" value="1"/>
</dbReference>
<dbReference type="PANTHER" id="PTHR30419">
    <property type="entry name" value="HTH-TYPE TRANSCRIPTIONAL REGULATOR YBHD"/>
    <property type="match status" value="1"/>
</dbReference>
<dbReference type="SUPFAM" id="SSF53850">
    <property type="entry name" value="Periplasmic binding protein-like II"/>
    <property type="match status" value="1"/>
</dbReference>
<dbReference type="InterPro" id="IPR005119">
    <property type="entry name" value="LysR_subst-bd"/>
</dbReference>
<dbReference type="InterPro" id="IPR000847">
    <property type="entry name" value="LysR_HTH_N"/>
</dbReference>
<feature type="domain" description="HTH lysR-type" evidence="5">
    <location>
        <begin position="1"/>
        <end position="60"/>
    </location>
</feature>
<dbReference type="OrthoDB" id="9785974at2"/>
<name>I3U826_ADVKW</name>
<dbReference type="STRING" id="1036672.TKWG_02710"/>
<organism evidence="6 7">
    <name type="scientific">Advenella kashmirensis (strain DSM 17095 / LMG 22695 / WT001)</name>
    <name type="common">Tetrathiobacter kashmirensis</name>
    <dbReference type="NCBI Taxonomy" id="1036672"/>
    <lineage>
        <taxon>Bacteria</taxon>
        <taxon>Pseudomonadati</taxon>
        <taxon>Pseudomonadota</taxon>
        <taxon>Betaproteobacteria</taxon>
        <taxon>Burkholderiales</taxon>
        <taxon>Alcaligenaceae</taxon>
    </lineage>
</organism>
<dbReference type="GO" id="GO:0003700">
    <property type="term" value="F:DNA-binding transcription factor activity"/>
    <property type="evidence" value="ECO:0007669"/>
    <property type="project" value="InterPro"/>
</dbReference>
<evidence type="ECO:0000256" key="1">
    <source>
        <dbReference type="ARBA" id="ARBA00009437"/>
    </source>
</evidence>
<dbReference type="InterPro" id="IPR036390">
    <property type="entry name" value="WH_DNA-bd_sf"/>
</dbReference>
<dbReference type="EMBL" id="CP003555">
    <property type="protein sequence ID" value="AFK61164.1"/>
    <property type="molecule type" value="Genomic_DNA"/>
</dbReference>
<comment type="similarity">
    <text evidence="1">Belongs to the LysR transcriptional regulatory family.</text>
</comment>
<proteinExistence type="inferred from homology"/>
<reference evidence="7" key="2">
    <citation type="journal article" date="2013" name="PLoS ONE">
        <title>Genome implosion elicits host-confinement in Alcaligenaceae: evidence from the comparative genomics of Tetrathiobacter kashmirensis, a pathogen in the making.</title>
        <authorList>
            <person name="Ghosh W."/>
            <person name="Alam M."/>
            <person name="Roy C."/>
            <person name="Pyne P."/>
            <person name="George A."/>
            <person name="Chakraborty R."/>
            <person name="Majumder S."/>
            <person name="Agarwal A."/>
            <person name="Chakraborty S."/>
            <person name="Majumdar S."/>
            <person name="Gupta S.K."/>
        </authorList>
    </citation>
    <scope>NUCLEOTIDE SEQUENCE [LARGE SCALE GENOMIC DNA]</scope>
    <source>
        <strain evidence="7">WT001</strain>
    </source>
</reference>
<dbReference type="Pfam" id="PF03466">
    <property type="entry name" value="LysR_substrate"/>
    <property type="match status" value="1"/>
</dbReference>
<evidence type="ECO:0000256" key="3">
    <source>
        <dbReference type="ARBA" id="ARBA00023125"/>
    </source>
</evidence>
<dbReference type="GO" id="GO:0003677">
    <property type="term" value="F:DNA binding"/>
    <property type="evidence" value="ECO:0007669"/>
    <property type="project" value="UniProtKB-KW"/>
</dbReference>
<dbReference type="InterPro" id="IPR036388">
    <property type="entry name" value="WH-like_DNA-bd_sf"/>
</dbReference>
<dbReference type="RefSeq" id="WP_014749255.1">
    <property type="nucleotide sequence ID" value="NC_017964.1"/>
</dbReference>
<dbReference type="PANTHER" id="PTHR30419:SF2">
    <property type="entry name" value="LYSR FAMILY TRANSCRIPTIONAL REGULATOR"/>
    <property type="match status" value="1"/>
</dbReference>
<protein>
    <submittedName>
        <fullName evidence="6">LysR family transcriptional regulator</fullName>
    </submittedName>
</protein>
<dbReference type="Proteomes" id="UP000005267">
    <property type="component" value="Chromosome"/>
</dbReference>
<sequence>MRYELTDIRVFMAIADARNLSIGAMNMHMTAPSASYRLKNLENALGVSLFDRTARGMVLTSAGESVYRYGEAMLSSADQLRTEMTRYNAGVTGHIKVFANSSTLSPLPVPLSRFLASHPTINIELEEHLSEESVRAVHDGLADIGLVASVVHLRGLEAIEYGHDELVFVTPRGHPLTTAERVTVDMALEHELVSVGKRSSNFLYLQQIANKLNKNMNVRVHLPDFDAALHCVQEGVGISLVPLSVARRSAKRRLVDIVHLSDHWAKRDQLIVMRSFSALPKYTQDFVQMLAAAESGRAG</sequence>
<keyword evidence="4" id="KW-0804">Transcription</keyword>
<dbReference type="SUPFAM" id="SSF46785">
    <property type="entry name" value="Winged helix' DNA-binding domain"/>
    <property type="match status" value="1"/>
</dbReference>
<evidence type="ECO:0000259" key="5">
    <source>
        <dbReference type="PROSITE" id="PS50931"/>
    </source>
</evidence>
<keyword evidence="3" id="KW-0238">DNA-binding</keyword>
<evidence type="ECO:0000313" key="7">
    <source>
        <dbReference type="Proteomes" id="UP000005267"/>
    </source>
</evidence>
<dbReference type="AlphaFoldDB" id="I3U826"/>
<dbReference type="InterPro" id="IPR050950">
    <property type="entry name" value="HTH-type_LysR_regulators"/>
</dbReference>
<keyword evidence="7" id="KW-1185">Reference proteome</keyword>
<dbReference type="GO" id="GO:0005829">
    <property type="term" value="C:cytosol"/>
    <property type="evidence" value="ECO:0007669"/>
    <property type="project" value="TreeGrafter"/>
</dbReference>
<dbReference type="Pfam" id="PF00126">
    <property type="entry name" value="HTH_1"/>
    <property type="match status" value="1"/>
</dbReference>
<dbReference type="Gene3D" id="3.40.190.290">
    <property type="match status" value="1"/>
</dbReference>
<dbReference type="FunFam" id="1.10.10.10:FF:000001">
    <property type="entry name" value="LysR family transcriptional regulator"/>
    <property type="match status" value="1"/>
</dbReference>
<dbReference type="PROSITE" id="PS50931">
    <property type="entry name" value="HTH_LYSR"/>
    <property type="match status" value="1"/>
</dbReference>
<gene>
    <name evidence="6" type="ordered locus">TKWG_02710</name>
</gene>
<dbReference type="HOGENOM" id="CLU_039613_6_0_4"/>